<dbReference type="Pfam" id="PF23322">
    <property type="entry name" value="PPIase_AIP"/>
    <property type="match status" value="1"/>
</dbReference>
<dbReference type="Proteomes" id="UP000677228">
    <property type="component" value="Unassembled WGS sequence"/>
</dbReference>
<proteinExistence type="predicted"/>
<dbReference type="InterPro" id="IPR046357">
    <property type="entry name" value="PPIase_dom_sf"/>
</dbReference>
<dbReference type="Gene3D" id="3.10.50.40">
    <property type="match status" value="1"/>
</dbReference>
<accession>A0A8S2FFR2</accession>
<feature type="non-terminal residue" evidence="2">
    <location>
        <position position="1"/>
    </location>
</feature>
<dbReference type="EMBL" id="CAJNOK010029914">
    <property type="protein sequence ID" value="CAF1453763.1"/>
    <property type="molecule type" value="Genomic_DNA"/>
</dbReference>
<evidence type="ECO:0000313" key="2">
    <source>
        <dbReference type="EMBL" id="CAF1453763.1"/>
    </source>
</evidence>
<dbReference type="EMBL" id="CAJOBA010051762">
    <property type="protein sequence ID" value="CAF4248137.1"/>
    <property type="molecule type" value="Genomic_DNA"/>
</dbReference>
<dbReference type="SUPFAM" id="SSF54534">
    <property type="entry name" value="FKBP-like"/>
    <property type="match status" value="1"/>
</dbReference>
<sequence length="111" mass="12750">LVFHYKVMKIDGTVIEDSRHYQKPMKITLGHKLECWEQCLQTMRIGEVAKFTIGKEVCVYPTVAKQIGDYYKSQMPNQKHSQHGDNDHTHSRHCCGFMAMEQGLGYSGLDS</sequence>
<protein>
    <recommendedName>
        <fullName evidence="1">AIP/AIPL N-terminal FKBP-type PPIase domain-containing protein</fullName>
    </recommendedName>
</protein>
<organism evidence="2 4">
    <name type="scientific">Didymodactylos carnosus</name>
    <dbReference type="NCBI Taxonomy" id="1234261"/>
    <lineage>
        <taxon>Eukaryota</taxon>
        <taxon>Metazoa</taxon>
        <taxon>Spiralia</taxon>
        <taxon>Gnathifera</taxon>
        <taxon>Rotifera</taxon>
        <taxon>Eurotatoria</taxon>
        <taxon>Bdelloidea</taxon>
        <taxon>Philodinida</taxon>
        <taxon>Philodinidae</taxon>
        <taxon>Didymodactylos</taxon>
    </lineage>
</organism>
<evidence type="ECO:0000313" key="4">
    <source>
        <dbReference type="Proteomes" id="UP000677228"/>
    </source>
</evidence>
<dbReference type="GO" id="GO:0003755">
    <property type="term" value="F:peptidyl-prolyl cis-trans isomerase activity"/>
    <property type="evidence" value="ECO:0007669"/>
    <property type="project" value="InterPro"/>
</dbReference>
<dbReference type="AlphaFoldDB" id="A0A8S2FFR2"/>
<evidence type="ECO:0000259" key="1">
    <source>
        <dbReference type="Pfam" id="PF23322"/>
    </source>
</evidence>
<gene>
    <name evidence="2" type="ORF">OVA965_LOCUS34947</name>
    <name evidence="3" type="ORF">TMI583_LOCUS35897</name>
</gene>
<comment type="caution">
    <text evidence="2">The sequence shown here is derived from an EMBL/GenBank/DDBJ whole genome shotgun (WGS) entry which is preliminary data.</text>
</comment>
<name>A0A8S2FFR2_9BILA</name>
<reference evidence="2" key="1">
    <citation type="submission" date="2021-02" db="EMBL/GenBank/DDBJ databases">
        <authorList>
            <person name="Nowell W R."/>
        </authorList>
    </citation>
    <scope>NUCLEOTIDE SEQUENCE</scope>
</reference>
<feature type="domain" description="AIP/AIPL N-terminal FKBP-type PPIase" evidence="1">
    <location>
        <begin position="2"/>
        <end position="110"/>
    </location>
</feature>
<dbReference type="InterPro" id="IPR056277">
    <property type="entry name" value="PPIase_AIP"/>
</dbReference>
<evidence type="ECO:0000313" key="3">
    <source>
        <dbReference type="EMBL" id="CAF4248137.1"/>
    </source>
</evidence>
<dbReference type="Proteomes" id="UP000682733">
    <property type="component" value="Unassembled WGS sequence"/>
</dbReference>